<feature type="non-terminal residue" evidence="2">
    <location>
        <position position="1"/>
    </location>
</feature>
<feature type="region of interest" description="Disordered" evidence="1">
    <location>
        <begin position="1"/>
        <end position="21"/>
    </location>
</feature>
<name>A0A0P9CTQ0_9CHLR</name>
<keyword evidence="3" id="KW-1185">Reference proteome</keyword>
<sequence>AAEPLSAPLAGQNDEMDELEDEAGPRPLALVAFWREVGAVDLVGMHPRWPGGLDPLVVDPPEGALAFLFDEEDDEGAGQFAGLAPDDLHKDNTSGGDPYGVRLPSPAADFLFEYERHGLLFVPYLRLAILEWGGFPGLEGRDQPFPPLDELRAGLEPF</sequence>
<accession>A0A0P9CTQ0</accession>
<dbReference type="EMBL" id="LJCR01003593">
    <property type="protein sequence ID" value="KPV46308.1"/>
    <property type="molecule type" value="Genomic_DNA"/>
</dbReference>
<dbReference type="Proteomes" id="UP000050509">
    <property type="component" value="Unassembled WGS sequence"/>
</dbReference>
<organism evidence="2 3">
    <name type="scientific">Kouleothrix aurantiaca</name>
    <dbReference type="NCBI Taxonomy" id="186479"/>
    <lineage>
        <taxon>Bacteria</taxon>
        <taxon>Bacillati</taxon>
        <taxon>Chloroflexota</taxon>
        <taxon>Chloroflexia</taxon>
        <taxon>Chloroflexales</taxon>
        <taxon>Roseiflexineae</taxon>
        <taxon>Roseiflexaceae</taxon>
        <taxon>Kouleothrix</taxon>
    </lineage>
</organism>
<protein>
    <submittedName>
        <fullName evidence="2">Uncharacterized protein</fullName>
    </submittedName>
</protein>
<reference evidence="2 3" key="1">
    <citation type="submission" date="2015-09" db="EMBL/GenBank/DDBJ databases">
        <title>Draft genome sequence of Kouleothrix aurantiaca JCM 19913.</title>
        <authorList>
            <person name="Hemp J."/>
        </authorList>
    </citation>
    <scope>NUCLEOTIDE SEQUENCE [LARGE SCALE GENOMIC DNA]</scope>
    <source>
        <strain evidence="2 3">COM-B</strain>
    </source>
</reference>
<gene>
    <name evidence="2" type="ORF">SE17_43440</name>
</gene>
<comment type="caution">
    <text evidence="2">The sequence shown here is derived from an EMBL/GenBank/DDBJ whole genome shotgun (WGS) entry which is preliminary data.</text>
</comment>
<proteinExistence type="predicted"/>
<evidence type="ECO:0000313" key="2">
    <source>
        <dbReference type="EMBL" id="KPV46308.1"/>
    </source>
</evidence>
<evidence type="ECO:0000256" key="1">
    <source>
        <dbReference type="SAM" id="MobiDB-lite"/>
    </source>
</evidence>
<dbReference type="AlphaFoldDB" id="A0A0P9CTQ0"/>
<evidence type="ECO:0000313" key="3">
    <source>
        <dbReference type="Proteomes" id="UP000050509"/>
    </source>
</evidence>